<dbReference type="EMBL" id="UINC01033572">
    <property type="protein sequence ID" value="SVB23070.1"/>
    <property type="molecule type" value="Genomic_DNA"/>
</dbReference>
<dbReference type="PANTHER" id="PTHR48228">
    <property type="entry name" value="SUCCINYL-COA--D-CITRAMALATE COA-TRANSFERASE"/>
    <property type="match status" value="1"/>
</dbReference>
<accession>A0A382CAK2</accession>
<dbReference type="SUPFAM" id="SSF89796">
    <property type="entry name" value="CoA-transferase family III (CaiB/BaiF)"/>
    <property type="match status" value="2"/>
</dbReference>
<dbReference type="InterPro" id="IPR003673">
    <property type="entry name" value="CoA-Trfase_fam_III"/>
</dbReference>
<gene>
    <name evidence="1" type="ORF">METZ01_LOCUS175924</name>
</gene>
<dbReference type="InterPro" id="IPR050509">
    <property type="entry name" value="CoA-transferase_III"/>
</dbReference>
<dbReference type="PANTHER" id="PTHR48228:SF4">
    <property type="entry name" value="BLR3030 PROTEIN"/>
    <property type="match status" value="1"/>
</dbReference>
<proteinExistence type="predicted"/>
<protein>
    <recommendedName>
        <fullName evidence="2">Carnitine dehydratase</fullName>
    </recommendedName>
</protein>
<evidence type="ECO:0000313" key="1">
    <source>
        <dbReference type="EMBL" id="SVB23070.1"/>
    </source>
</evidence>
<evidence type="ECO:0008006" key="2">
    <source>
        <dbReference type="Google" id="ProtNLM"/>
    </source>
</evidence>
<dbReference type="InterPro" id="IPR023606">
    <property type="entry name" value="CoA-Trfase_III_dom_1_sf"/>
</dbReference>
<dbReference type="Pfam" id="PF02515">
    <property type="entry name" value="CoA_transf_3"/>
    <property type="match status" value="2"/>
</dbReference>
<dbReference type="Gene3D" id="3.30.1540.10">
    <property type="entry name" value="formyl-coa transferase, domain 3"/>
    <property type="match status" value="1"/>
</dbReference>
<dbReference type="GO" id="GO:0003824">
    <property type="term" value="F:catalytic activity"/>
    <property type="evidence" value="ECO:0007669"/>
    <property type="project" value="InterPro"/>
</dbReference>
<dbReference type="InterPro" id="IPR044855">
    <property type="entry name" value="CoA-Trfase_III_dom3_sf"/>
</dbReference>
<dbReference type="Gene3D" id="3.40.50.10540">
    <property type="entry name" value="Crotonobetainyl-coa:carnitine coa-transferase, domain 1"/>
    <property type="match status" value="2"/>
</dbReference>
<organism evidence="1">
    <name type="scientific">marine metagenome</name>
    <dbReference type="NCBI Taxonomy" id="408172"/>
    <lineage>
        <taxon>unclassified sequences</taxon>
        <taxon>metagenomes</taxon>
        <taxon>ecological metagenomes</taxon>
    </lineage>
</organism>
<sequence length="414" mass="45495">MWRFRTGKTQDVSVDMKHAAIGFRSERYTEINGGDTSKTFASSGAGDNPSEVHGFYKCGDGGWLQIHANYPAHKQGVLEAFNCESTKKAVQDTLSKMTASEAETYLTERALPAAMMRTLHEWSAHPQGMAVSRLPLIEIEKIGEADPLNFSDNPQRPLEGVKVLELTKVLAGPLMGRTLAEHGANVLWLNDPHLDVIDGLVMDMSKGKYPAHLDLNNEVDKDTFTRLARSADVFIQGYRPGSIASKGFSPHDMAEIHPGIVCVEISAFSHEGPWSNRRGFDSIVQTVSGIGREGGIAKNQEGMVHLPCQALDHGTGYLGAFGAMVALLKQRREGGSWRVRLSLAQTAHWLKSLGRMNEITSPDIERSDISEYLGEVESSYGKITFTKPVAQLSETPGFWALPPSPFGSYEPMWH</sequence>
<dbReference type="AlphaFoldDB" id="A0A382CAK2"/>
<reference evidence="1" key="1">
    <citation type="submission" date="2018-05" db="EMBL/GenBank/DDBJ databases">
        <authorList>
            <person name="Lanie J.A."/>
            <person name="Ng W.-L."/>
            <person name="Kazmierczak K.M."/>
            <person name="Andrzejewski T.M."/>
            <person name="Davidsen T.M."/>
            <person name="Wayne K.J."/>
            <person name="Tettelin H."/>
            <person name="Glass J.I."/>
            <person name="Rusch D."/>
            <person name="Podicherti R."/>
            <person name="Tsui H.-C.T."/>
            <person name="Winkler M.E."/>
        </authorList>
    </citation>
    <scope>NUCLEOTIDE SEQUENCE</scope>
</reference>
<name>A0A382CAK2_9ZZZZ</name>